<gene>
    <name evidence="5" type="ORF">S12H4_14411</name>
</gene>
<keyword evidence="3" id="KW-0378">Hydrolase</keyword>
<sequence>MIENTILLTGFEKFDKHSSNLSGDIVRYFDDKFQQYSIEKIILPVSWKRSVESYLEFFKSTKLKPYLVILMGIHSKKRIYLEKVSLNWVFGKDMDGFYKMGFINTKKSWKKINCSY</sequence>
<keyword evidence="4" id="KW-0788">Thiol protease</keyword>
<comment type="similarity">
    <text evidence="1">Belongs to the peptidase C15 family.</text>
</comment>
<organism evidence="5">
    <name type="scientific">marine sediment metagenome</name>
    <dbReference type="NCBI Taxonomy" id="412755"/>
    <lineage>
        <taxon>unclassified sequences</taxon>
        <taxon>metagenomes</taxon>
        <taxon>ecological metagenomes</taxon>
    </lineage>
</organism>
<dbReference type="GO" id="GO:0008234">
    <property type="term" value="F:cysteine-type peptidase activity"/>
    <property type="evidence" value="ECO:0007669"/>
    <property type="project" value="UniProtKB-KW"/>
</dbReference>
<proteinExistence type="inferred from homology"/>
<protein>
    <recommendedName>
        <fullName evidence="6">Pyrrolidone-carboxylate peptidase</fullName>
    </recommendedName>
</protein>
<dbReference type="Pfam" id="PF01470">
    <property type="entry name" value="Peptidase_C15"/>
    <property type="match status" value="1"/>
</dbReference>
<dbReference type="InterPro" id="IPR016125">
    <property type="entry name" value="Peptidase_C15-like"/>
</dbReference>
<accession>X1T2M2</accession>
<evidence type="ECO:0000256" key="3">
    <source>
        <dbReference type="ARBA" id="ARBA00022801"/>
    </source>
</evidence>
<dbReference type="InterPro" id="IPR036440">
    <property type="entry name" value="Peptidase_C15-like_sf"/>
</dbReference>
<evidence type="ECO:0000256" key="2">
    <source>
        <dbReference type="ARBA" id="ARBA00022670"/>
    </source>
</evidence>
<evidence type="ECO:0000256" key="1">
    <source>
        <dbReference type="ARBA" id="ARBA00006641"/>
    </source>
</evidence>
<name>X1T2M2_9ZZZZ</name>
<dbReference type="Gene3D" id="3.40.630.20">
    <property type="entry name" value="Peptidase C15, pyroglutamyl peptidase I-like"/>
    <property type="match status" value="1"/>
</dbReference>
<keyword evidence="2" id="KW-0645">Protease</keyword>
<dbReference type="SUPFAM" id="SSF53182">
    <property type="entry name" value="Pyrrolidone carboxyl peptidase (pyroglutamate aminopeptidase)"/>
    <property type="match status" value="1"/>
</dbReference>
<comment type="caution">
    <text evidence="5">The sequence shown here is derived from an EMBL/GenBank/DDBJ whole genome shotgun (WGS) entry which is preliminary data.</text>
</comment>
<evidence type="ECO:0000256" key="4">
    <source>
        <dbReference type="ARBA" id="ARBA00022807"/>
    </source>
</evidence>
<evidence type="ECO:0008006" key="6">
    <source>
        <dbReference type="Google" id="ProtNLM"/>
    </source>
</evidence>
<reference evidence="5" key="1">
    <citation type="journal article" date="2014" name="Front. Microbiol.">
        <title>High frequency of phylogenetically diverse reductive dehalogenase-homologous genes in deep subseafloor sedimentary metagenomes.</title>
        <authorList>
            <person name="Kawai M."/>
            <person name="Futagami T."/>
            <person name="Toyoda A."/>
            <person name="Takaki Y."/>
            <person name="Nishi S."/>
            <person name="Hori S."/>
            <person name="Arai W."/>
            <person name="Tsubouchi T."/>
            <person name="Morono Y."/>
            <person name="Uchiyama I."/>
            <person name="Ito T."/>
            <person name="Fujiyama A."/>
            <person name="Inagaki F."/>
            <person name="Takami H."/>
        </authorList>
    </citation>
    <scope>NUCLEOTIDE SEQUENCE</scope>
    <source>
        <strain evidence="5">Expedition CK06-06</strain>
    </source>
</reference>
<evidence type="ECO:0000313" key="5">
    <source>
        <dbReference type="EMBL" id="GAI81865.1"/>
    </source>
</evidence>
<dbReference type="EMBL" id="BARW01006873">
    <property type="protein sequence ID" value="GAI81865.1"/>
    <property type="molecule type" value="Genomic_DNA"/>
</dbReference>
<dbReference type="AlphaFoldDB" id="X1T2M2"/>
<dbReference type="GO" id="GO:0006508">
    <property type="term" value="P:proteolysis"/>
    <property type="evidence" value="ECO:0007669"/>
    <property type="project" value="UniProtKB-KW"/>
</dbReference>